<proteinExistence type="predicted"/>
<gene>
    <name evidence="2" type="ORF">TorRG33x02_215140</name>
</gene>
<organism evidence="2 3">
    <name type="scientific">Trema orientale</name>
    <name type="common">Charcoal tree</name>
    <name type="synonym">Celtis orientalis</name>
    <dbReference type="NCBI Taxonomy" id="63057"/>
    <lineage>
        <taxon>Eukaryota</taxon>
        <taxon>Viridiplantae</taxon>
        <taxon>Streptophyta</taxon>
        <taxon>Embryophyta</taxon>
        <taxon>Tracheophyta</taxon>
        <taxon>Spermatophyta</taxon>
        <taxon>Magnoliopsida</taxon>
        <taxon>eudicotyledons</taxon>
        <taxon>Gunneridae</taxon>
        <taxon>Pentapetalae</taxon>
        <taxon>rosids</taxon>
        <taxon>fabids</taxon>
        <taxon>Rosales</taxon>
        <taxon>Cannabaceae</taxon>
        <taxon>Trema</taxon>
    </lineage>
</organism>
<dbReference type="AlphaFoldDB" id="A0A2P5EB14"/>
<keyword evidence="1" id="KW-0812">Transmembrane</keyword>
<evidence type="ECO:0000313" key="3">
    <source>
        <dbReference type="Proteomes" id="UP000237000"/>
    </source>
</evidence>
<protein>
    <submittedName>
        <fullName evidence="2">Uncharacterized protein</fullName>
    </submittedName>
</protein>
<evidence type="ECO:0000256" key="1">
    <source>
        <dbReference type="SAM" id="Phobius"/>
    </source>
</evidence>
<sequence>MKLRDSIITFWYTKKSIDINIVAIPHLPLFIFRRLSILLFSMGRFFSLQMLNSSGSCVGAIGPPLFWCQCPVPPHLVFSSSSSSFPSKY</sequence>
<keyword evidence="1" id="KW-0472">Membrane</keyword>
<accession>A0A2P5EB14</accession>
<keyword evidence="3" id="KW-1185">Reference proteome</keyword>
<evidence type="ECO:0000313" key="2">
    <source>
        <dbReference type="EMBL" id="PON82738.1"/>
    </source>
</evidence>
<dbReference type="Proteomes" id="UP000237000">
    <property type="component" value="Unassembled WGS sequence"/>
</dbReference>
<dbReference type="InParanoid" id="A0A2P5EB14"/>
<dbReference type="EMBL" id="JXTC01000189">
    <property type="protein sequence ID" value="PON82738.1"/>
    <property type="molecule type" value="Genomic_DNA"/>
</dbReference>
<reference evidence="3" key="1">
    <citation type="submission" date="2016-06" db="EMBL/GenBank/DDBJ databases">
        <title>Parallel loss of symbiosis genes in relatives of nitrogen-fixing non-legume Parasponia.</title>
        <authorList>
            <person name="Van Velzen R."/>
            <person name="Holmer R."/>
            <person name="Bu F."/>
            <person name="Rutten L."/>
            <person name="Van Zeijl A."/>
            <person name="Liu W."/>
            <person name="Santuari L."/>
            <person name="Cao Q."/>
            <person name="Sharma T."/>
            <person name="Shen D."/>
            <person name="Roswanjaya Y."/>
            <person name="Wardhani T."/>
            <person name="Kalhor M.S."/>
            <person name="Jansen J."/>
            <person name="Van den Hoogen J."/>
            <person name="Gungor B."/>
            <person name="Hartog M."/>
            <person name="Hontelez J."/>
            <person name="Verver J."/>
            <person name="Yang W.-C."/>
            <person name="Schijlen E."/>
            <person name="Repin R."/>
            <person name="Schilthuizen M."/>
            <person name="Schranz E."/>
            <person name="Heidstra R."/>
            <person name="Miyata K."/>
            <person name="Fedorova E."/>
            <person name="Kohlen W."/>
            <person name="Bisseling T."/>
            <person name="Smit S."/>
            <person name="Geurts R."/>
        </authorList>
    </citation>
    <scope>NUCLEOTIDE SEQUENCE [LARGE SCALE GENOMIC DNA]</scope>
    <source>
        <strain evidence="3">cv. RG33-2</strain>
    </source>
</reference>
<name>A0A2P5EB14_TREOI</name>
<comment type="caution">
    <text evidence="2">The sequence shown here is derived from an EMBL/GenBank/DDBJ whole genome shotgun (WGS) entry which is preliminary data.</text>
</comment>
<keyword evidence="1" id="KW-1133">Transmembrane helix</keyword>
<feature type="transmembrane region" description="Helical" evidence="1">
    <location>
        <begin position="21"/>
        <end position="42"/>
    </location>
</feature>